<dbReference type="AlphaFoldDB" id="A0A563EXN6"/>
<dbReference type="GO" id="GO:0004222">
    <property type="term" value="F:metalloendopeptidase activity"/>
    <property type="evidence" value="ECO:0007669"/>
    <property type="project" value="InterPro"/>
</dbReference>
<dbReference type="PRINTS" id="PR00787">
    <property type="entry name" value="NEUTRALPTASE"/>
</dbReference>
<dbReference type="InterPro" id="IPR000013">
    <property type="entry name" value="Peptidase_M7"/>
</dbReference>
<evidence type="ECO:0000256" key="8">
    <source>
        <dbReference type="SAM" id="SignalP"/>
    </source>
</evidence>
<keyword evidence="8" id="KW-0732">Signal</keyword>
<dbReference type="GO" id="GO:0006508">
    <property type="term" value="P:proteolysis"/>
    <property type="evidence" value="ECO:0007669"/>
    <property type="project" value="UniProtKB-KW"/>
</dbReference>
<keyword evidence="10" id="KW-1185">Reference proteome</keyword>
<evidence type="ECO:0000256" key="3">
    <source>
        <dbReference type="ARBA" id="ARBA00012325"/>
    </source>
</evidence>
<evidence type="ECO:0000313" key="10">
    <source>
        <dbReference type="Proteomes" id="UP000316639"/>
    </source>
</evidence>
<sequence length="176" mass="18558">MPVFLRKTIAVLASTAALVVGIAPAAEAAPRVLTYNSNGAAEFKAVVDEGAKVWNDSVKNVKLVKTTGAANITIVADNGWPRAQPTTLGNGRVWMGRQAVDQGYYPPRIASHELGHILGLPDIKPGPCSSLMSGSTGGIPCKNIYPNASEKARVEAKFRPSVMATGEWNNQFVDAG</sequence>
<evidence type="ECO:0000256" key="5">
    <source>
        <dbReference type="ARBA" id="ARBA00022723"/>
    </source>
</evidence>
<dbReference type="GO" id="GO:0008270">
    <property type="term" value="F:zinc ion binding"/>
    <property type="evidence" value="ECO:0007669"/>
    <property type="project" value="InterPro"/>
</dbReference>
<dbReference type="InterPro" id="IPR024079">
    <property type="entry name" value="MetalloPept_cat_dom_sf"/>
</dbReference>
<keyword evidence="5" id="KW-0479">Metal-binding</keyword>
<gene>
    <name evidence="9" type="ORF">FKR81_12150</name>
</gene>
<dbReference type="GO" id="GO:0005576">
    <property type="term" value="C:extracellular region"/>
    <property type="evidence" value="ECO:0007669"/>
    <property type="project" value="InterPro"/>
</dbReference>
<evidence type="ECO:0000256" key="4">
    <source>
        <dbReference type="ARBA" id="ARBA00019129"/>
    </source>
</evidence>
<keyword evidence="9" id="KW-0645">Protease</keyword>
<accession>A0A563EXN6</accession>
<dbReference type="Gene3D" id="3.40.390.10">
    <property type="entry name" value="Collagenase (Catalytic Domain)"/>
    <property type="match status" value="1"/>
</dbReference>
<keyword evidence="9" id="KW-0378">Hydrolase</keyword>
<name>A0A563EXN6_9PSEU</name>
<evidence type="ECO:0000313" key="9">
    <source>
        <dbReference type="EMBL" id="TWP52308.1"/>
    </source>
</evidence>
<evidence type="ECO:0000256" key="1">
    <source>
        <dbReference type="ARBA" id="ARBA00000612"/>
    </source>
</evidence>
<dbReference type="Proteomes" id="UP000316639">
    <property type="component" value="Unassembled WGS sequence"/>
</dbReference>
<proteinExistence type="inferred from homology"/>
<evidence type="ECO:0000256" key="6">
    <source>
        <dbReference type="ARBA" id="ARBA00023049"/>
    </source>
</evidence>
<organism evidence="9 10">
    <name type="scientific">Lentzea tibetensis</name>
    <dbReference type="NCBI Taxonomy" id="2591470"/>
    <lineage>
        <taxon>Bacteria</taxon>
        <taxon>Bacillati</taxon>
        <taxon>Actinomycetota</taxon>
        <taxon>Actinomycetes</taxon>
        <taxon>Pseudonocardiales</taxon>
        <taxon>Pseudonocardiaceae</taxon>
        <taxon>Lentzea</taxon>
    </lineage>
</organism>
<dbReference type="EMBL" id="VOBR01000006">
    <property type="protein sequence ID" value="TWP52308.1"/>
    <property type="molecule type" value="Genomic_DNA"/>
</dbReference>
<dbReference type="EC" id="3.4.24.77" evidence="3"/>
<evidence type="ECO:0000256" key="7">
    <source>
        <dbReference type="ARBA" id="ARBA00029927"/>
    </source>
</evidence>
<comment type="similarity">
    <text evidence="2">Belongs to the peptidase M7 family.</text>
</comment>
<comment type="caution">
    <text evidence="9">The sequence shown here is derived from an EMBL/GenBank/DDBJ whole genome shotgun (WGS) entry which is preliminary data.</text>
</comment>
<reference evidence="9 10" key="1">
    <citation type="submission" date="2019-07" db="EMBL/GenBank/DDBJ databases">
        <title>Lentzea xizangensis sp. nov., isolated from Qinghai-Tibetan Plateau Soils.</title>
        <authorList>
            <person name="Huang J."/>
        </authorList>
    </citation>
    <scope>NUCLEOTIDE SEQUENCE [LARGE SCALE GENOMIC DNA]</scope>
    <source>
        <strain evidence="9 10">FXJ1.1311</strain>
    </source>
</reference>
<evidence type="ECO:0000256" key="2">
    <source>
        <dbReference type="ARBA" id="ARBA00006571"/>
    </source>
</evidence>
<keyword evidence="6 9" id="KW-0482">Metalloprotease</keyword>
<feature type="chain" id="PRO_5039393835" description="Extracellular small neutral protease" evidence="8">
    <location>
        <begin position="26"/>
        <end position="176"/>
    </location>
</feature>
<feature type="signal peptide" evidence="8">
    <location>
        <begin position="1"/>
        <end position="25"/>
    </location>
</feature>
<dbReference type="SUPFAM" id="SSF55486">
    <property type="entry name" value="Metalloproteases ('zincins'), catalytic domain"/>
    <property type="match status" value="1"/>
</dbReference>
<comment type="catalytic activity">
    <reaction evidence="1">
        <text>Hydrolyzes proteins with a preference for Tyr or Phe in the P1' position. Has no action on amino-acid p-nitroanilides.</text>
        <dbReference type="EC" id="3.4.24.77"/>
    </reaction>
</comment>
<dbReference type="Pfam" id="PF02031">
    <property type="entry name" value="Peptidase_M7"/>
    <property type="match status" value="1"/>
</dbReference>
<protein>
    <recommendedName>
        <fullName evidence="4">Extracellular small neutral protease</fullName>
        <ecNumber evidence="3">3.4.24.77</ecNumber>
    </recommendedName>
    <alternativeName>
        <fullName evidence="7">Snapalysin</fullName>
    </alternativeName>
</protein>
<dbReference type="OrthoDB" id="5243084at2"/>